<keyword evidence="2" id="KW-1185">Reference proteome</keyword>
<reference evidence="1 2" key="1">
    <citation type="journal article" date="2021" name="J. Hered.">
        <title>A chromosome-level genome assembly of the parasitoid wasp, Cotesia glomerata (Hymenoptera: Braconidae).</title>
        <authorList>
            <person name="Pinto B.J."/>
            <person name="Weis J.J."/>
            <person name="Gamble T."/>
            <person name="Ode P.J."/>
            <person name="Paul R."/>
            <person name="Zaspel J.M."/>
        </authorList>
    </citation>
    <scope>NUCLEOTIDE SEQUENCE [LARGE SCALE GENOMIC DNA]</scope>
    <source>
        <strain evidence="1">CgM1</strain>
    </source>
</reference>
<dbReference type="EMBL" id="JAHXZJ010002609">
    <property type="protein sequence ID" value="KAH0540716.1"/>
    <property type="molecule type" value="Genomic_DNA"/>
</dbReference>
<organism evidence="1 2">
    <name type="scientific">Cotesia glomerata</name>
    <name type="common">Lepidopteran parasitic wasp</name>
    <name type="synonym">Apanteles glomeratus</name>
    <dbReference type="NCBI Taxonomy" id="32391"/>
    <lineage>
        <taxon>Eukaryota</taxon>
        <taxon>Metazoa</taxon>
        <taxon>Ecdysozoa</taxon>
        <taxon>Arthropoda</taxon>
        <taxon>Hexapoda</taxon>
        <taxon>Insecta</taxon>
        <taxon>Pterygota</taxon>
        <taxon>Neoptera</taxon>
        <taxon>Endopterygota</taxon>
        <taxon>Hymenoptera</taxon>
        <taxon>Apocrita</taxon>
        <taxon>Ichneumonoidea</taxon>
        <taxon>Braconidae</taxon>
        <taxon>Microgastrinae</taxon>
        <taxon>Cotesia</taxon>
    </lineage>
</organism>
<evidence type="ECO:0000313" key="2">
    <source>
        <dbReference type="Proteomes" id="UP000826195"/>
    </source>
</evidence>
<name>A0AAV7I2R4_COTGL</name>
<gene>
    <name evidence="1" type="ORF">KQX54_019372</name>
</gene>
<sequence>MAIDNTPERRTDRRMKGLSRRHRIYTIHTTYPKKKSPGGDLERIGILGSRMPRSRAIWLVWIKDDFAV</sequence>
<accession>A0AAV7I2R4</accession>
<dbReference type="AlphaFoldDB" id="A0AAV7I2R4"/>
<proteinExistence type="predicted"/>
<dbReference type="Proteomes" id="UP000826195">
    <property type="component" value="Unassembled WGS sequence"/>
</dbReference>
<protein>
    <submittedName>
        <fullName evidence="1">Uncharacterized protein</fullName>
    </submittedName>
</protein>
<evidence type="ECO:0000313" key="1">
    <source>
        <dbReference type="EMBL" id="KAH0540716.1"/>
    </source>
</evidence>
<comment type="caution">
    <text evidence="1">The sequence shown here is derived from an EMBL/GenBank/DDBJ whole genome shotgun (WGS) entry which is preliminary data.</text>
</comment>